<keyword evidence="6" id="KW-0325">Glycoprotein</keyword>
<keyword evidence="2" id="KW-0732">Signal</keyword>
<reference evidence="10" key="1">
    <citation type="submission" date="2021-11" db="EMBL/GenBank/DDBJ databases">
        <authorList>
            <person name="Schell T."/>
        </authorList>
    </citation>
    <scope>NUCLEOTIDE SEQUENCE</scope>
    <source>
        <strain evidence="10">M5</strain>
    </source>
</reference>
<dbReference type="GO" id="GO:0016788">
    <property type="term" value="F:hydrolase activity, acting on ester bonds"/>
    <property type="evidence" value="ECO:0007669"/>
    <property type="project" value="InterPro"/>
</dbReference>
<proteinExistence type="inferred from homology"/>
<dbReference type="Pfam" id="PF04083">
    <property type="entry name" value="Abhydro_lipase"/>
    <property type="match status" value="1"/>
</dbReference>
<keyword evidence="5" id="KW-0443">Lipid metabolism</keyword>
<dbReference type="SUPFAM" id="SSF53474">
    <property type="entry name" value="alpha/beta-Hydrolases"/>
    <property type="match status" value="1"/>
</dbReference>
<dbReference type="Proteomes" id="UP000789390">
    <property type="component" value="Unassembled WGS sequence"/>
</dbReference>
<feature type="active site" description="Nucleophile" evidence="8">
    <location>
        <position position="208"/>
    </location>
</feature>
<accession>A0A8J2WF69</accession>
<dbReference type="InterPro" id="IPR006693">
    <property type="entry name" value="AB_hydrolase_lipase"/>
</dbReference>
<dbReference type="PIRSF" id="PIRSF000862">
    <property type="entry name" value="Steryl_ester_lip"/>
    <property type="match status" value="1"/>
</dbReference>
<evidence type="ECO:0000256" key="2">
    <source>
        <dbReference type="ARBA" id="ARBA00022729"/>
    </source>
</evidence>
<evidence type="ECO:0000256" key="8">
    <source>
        <dbReference type="PIRSR" id="PIRSR000862-1"/>
    </source>
</evidence>
<comment type="similarity">
    <text evidence="1 7">Belongs to the AB hydrolase superfamily. Lipase family.</text>
</comment>
<dbReference type="PANTHER" id="PTHR11005">
    <property type="entry name" value="LYSOSOMAL ACID LIPASE-RELATED"/>
    <property type="match status" value="1"/>
</dbReference>
<protein>
    <recommendedName>
        <fullName evidence="7">Lipase</fullName>
    </recommendedName>
</protein>
<evidence type="ECO:0000256" key="4">
    <source>
        <dbReference type="ARBA" id="ARBA00022963"/>
    </source>
</evidence>
<feature type="domain" description="Partial AB-hydrolase lipase" evidence="9">
    <location>
        <begin position="65"/>
        <end position="129"/>
    </location>
</feature>
<feature type="active site" description="Charge relay system" evidence="8">
    <location>
        <position position="381"/>
    </location>
</feature>
<dbReference type="EMBL" id="CAKKLH010000016">
    <property type="protein sequence ID" value="CAH0099282.1"/>
    <property type="molecule type" value="Genomic_DNA"/>
</dbReference>
<organism evidence="10 11">
    <name type="scientific">Daphnia galeata</name>
    <dbReference type="NCBI Taxonomy" id="27404"/>
    <lineage>
        <taxon>Eukaryota</taxon>
        <taxon>Metazoa</taxon>
        <taxon>Ecdysozoa</taxon>
        <taxon>Arthropoda</taxon>
        <taxon>Crustacea</taxon>
        <taxon>Branchiopoda</taxon>
        <taxon>Diplostraca</taxon>
        <taxon>Cladocera</taxon>
        <taxon>Anomopoda</taxon>
        <taxon>Daphniidae</taxon>
        <taxon>Daphnia</taxon>
    </lineage>
</organism>
<gene>
    <name evidence="10" type="ORF">DGAL_LOCUS1408</name>
</gene>
<keyword evidence="11" id="KW-1185">Reference proteome</keyword>
<evidence type="ECO:0000313" key="10">
    <source>
        <dbReference type="EMBL" id="CAH0099282.1"/>
    </source>
</evidence>
<keyword evidence="3 7" id="KW-0378">Hydrolase</keyword>
<dbReference type="FunFam" id="3.40.50.1820:FF:000057">
    <property type="entry name" value="Lipase"/>
    <property type="match status" value="1"/>
</dbReference>
<sequence>MKELSVTRIFICLAVTYSFFPMDTLRLYAPFLVSKNLIILNNWFLKLSQQLERNLSQDPENFMTTPEIIVHRGYPAETHHVITDDGYVLELHRIPHEPREAQNKTFDSHERRAVFLQHGMMGTDHFWVIGSSNNSLPFILADLGYDVWMGNSRGNTFSRKHVSLNPDEDKEFWEFSWDEMGRYDIPASIDYVLNVTGQRTLGAYIGYSLGCSIFFIGAIEEPRLNDKVEVMIGIGPTVSAAHLKNYFRLMAPFEKLYQIYQTLFGIGEIHAKNGLLHTIVRLVCKSSNFGAQIGRMWLFQVFGYSDEFNKVAFHRLTSHYPAGGSANTMAHLFQNFISGETFNYYDYGPVNNLKRYGSNYPPEYNLTLVTTPVVLVHADNDPFAPPEDVAWLKVKLGNLKDAVRVQSSTFCHGDFIWSHQMAELVYWPLIRLLPSPYL</sequence>
<evidence type="ECO:0000256" key="5">
    <source>
        <dbReference type="ARBA" id="ARBA00023098"/>
    </source>
</evidence>
<keyword evidence="4 7" id="KW-0442">Lipid degradation</keyword>
<evidence type="ECO:0000313" key="11">
    <source>
        <dbReference type="Proteomes" id="UP000789390"/>
    </source>
</evidence>
<evidence type="ECO:0000256" key="3">
    <source>
        <dbReference type="ARBA" id="ARBA00022801"/>
    </source>
</evidence>
<evidence type="ECO:0000259" key="9">
    <source>
        <dbReference type="Pfam" id="PF04083"/>
    </source>
</evidence>
<evidence type="ECO:0000256" key="7">
    <source>
        <dbReference type="PIRNR" id="PIRNR000862"/>
    </source>
</evidence>
<dbReference type="InterPro" id="IPR029058">
    <property type="entry name" value="AB_hydrolase_fold"/>
</dbReference>
<comment type="caution">
    <text evidence="10">The sequence shown here is derived from an EMBL/GenBank/DDBJ whole genome shotgun (WGS) entry which is preliminary data.</text>
</comment>
<dbReference type="InterPro" id="IPR025483">
    <property type="entry name" value="Lipase_euk"/>
</dbReference>
<feature type="active site" description="Charge relay system" evidence="8">
    <location>
        <position position="412"/>
    </location>
</feature>
<dbReference type="GO" id="GO:0016042">
    <property type="term" value="P:lipid catabolic process"/>
    <property type="evidence" value="ECO:0007669"/>
    <property type="project" value="UniProtKB-KW"/>
</dbReference>
<dbReference type="OrthoDB" id="9974421at2759"/>
<dbReference type="Gene3D" id="3.40.50.1820">
    <property type="entry name" value="alpha/beta hydrolase"/>
    <property type="match status" value="1"/>
</dbReference>
<evidence type="ECO:0000256" key="1">
    <source>
        <dbReference type="ARBA" id="ARBA00010701"/>
    </source>
</evidence>
<name>A0A8J2WF69_9CRUS</name>
<evidence type="ECO:0000256" key="6">
    <source>
        <dbReference type="ARBA" id="ARBA00023180"/>
    </source>
</evidence>
<dbReference type="AlphaFoldDB" id="A0A8J2WF69"/>